<protein>
    <submittedName>
        <fullName evidence="5">L-fuculokinase</fullName>
        <ecNumber evidence="5">2.7.1.51</ecNumber>
    </submittedName>
</protein>
<reference evidence="5 6" key="1">
    <citation type="journal article" date="2014" name="Genome Announc.">
        <title>Draft Genome Sequences of Two Vibrionaceae Species, Vibrio ponticus C121 and Photobacterium aphoticum C119, Isolated as Coral Reef Microbiota.</title>
        <authorList>
            <person name="Al-saari N."/>
            <person name="Meirelles P.M."/>
            <person name="Mino S."/>
            <person name="Suda W."/>
            <person name="Oshima K."/>
            <person name="Hattori M."/>
            <person name="Ohkuma M."/>
            <person name="Thompson F.L."/>
            <person name="Gomez-Gil B."/>
            <person name="Sawabe T."/>
            <person name="Sawabe T."/>
        </authorList>
    </citation>
    <scope>NUCLEOTIDE SEQUENCE [LARGE SCALE GENOMIC DNA]</scope>
    <source>
        <strain evidence="5 6">JCM 19237</strain>
    </source>
</reference>
<dbReference type="InterPro" id="IPR018484">
    <property type="entry name" value="FGGY_N"/>
</dbReference>
<dbReference type="EC" id="2.7.1.51" evidence="5"/>
<feature type="domain" description="Carbohydrate kinase FGGY N-terminal" evidence="4">
    <location>
        <begin position="2"/>
        <end position="95"/>
    </location>
</feature>
<evidence type="ECO:0000313" key="5">
    <source>
        <dbReference type="EMBL" id="GAL02161.1"/>
    </source>
</evidence>
<dbReference type="Gene3D" id="3.30.420.40">
    <property type="match status" value="1"/>
</dbReference>
<dbReference type="STRING" id="754436.JCM19237_5054"/>
<dbReference type="SUPFAM" id="SSF53067">
    <property type="entry name" value="Actin-like ATPase domain"/>
    <property type="match status" value="1"/>
</dbReference>
<organism evidence="5 6">
    <name type="scientific">Photobacterium aphoticum</name>
    <dbReference type="NCBI Taxonomy" id="754436"/>
    <lineage>
        <taxon>Bacteria</taxon>
        <taxon>Pseudomonadati</taxon>
        <taxon>Pseudomonadota</taxon>
        <taxon>Gammaproteobacteria</taxon>
        <taxon>Vibrionales</taxon>
        <taxon>Vibrionaceae</taxon>
        <taxon>Photobacterium</taxon>
    </lineage>
</organism>
<comment type="similarity">
    <text evidence="1">Belongs to the FGGY kinase family.</text>
</comment>
<evidence type="ECO:0000256" key="3">
    <source>
        <dbReference type="ARBA" id="ARBA00022777"/>
    </source>
</evidence>
<evidence type="ECO:0000256" key="2">
    <source>
        <dbReference type="ARBA" id="ARBA00022679"/>
    </source>
</evidence>
<dbReference type="PROSITE" id="PS00933">
    <property type="entry name" value="FGGY_KINASES_1"/>
    <property type="match status" value="1"/>
</dbReference>
<evidence type="ECO:0000259" key="4">
    <source>
        <dbReference type="Pfam" id="PF00370"/>
    </source>
</evidence>
<dbReference type="GO" id="GO:0008737">
    <property type="term" value="F:L-fuculokinase activity"/>
    <property type="evidence" value="ECO:0007669"/>
    <property type="project" value="UniProtKB-EC"/>
</dbReference>
<name>A0A090QGU6_9GAMM</name>
<gene>
    <name evidence="5" type="ORF">JCM19237_5054</name>
</gene>
<comment type="caution">
    <text evidence="5">The sequence shown here is derived from an EMBL/GenBank/DDBJ whole genome shotgun (WGS) entry which is preliminary data.</text>
</comment>
<dbReference type="AlphaFoldDB" id="A0A090QGU6"/>
<keyword evidence="2 5" id="KW-0808">Transferase</keyword>
<dbReference type="PANTHER" id="PTHR43095">
    <property type="entry name" value="SUGAR KINASE"/>
    <property type="match status" value="1"/>
</dbReference>
<dbReference type="eggNOG" id="COG1070">
    <property type="taxonomic scope" value="Bacteria"/>
</dbReference>
<evidence type="ECO:0000313" key="6">
    <source>
        <dbReference type="Proteomes" id="UP000029227"/>
    </source>
</evidence>
<sequence length="109" mass="12043">MTCCQHVTQQIDTADIQAVAVTTFGVDGAPFDADGQQLYPIISWKCPRTQEVMAQTLQDLGVDNVFTESGVGNYSFNTLFKLKWLKENEPAVYARWTSGCSFPPCSLTV</sequence>
<evidence type="ECO:0000256" key="1">
    <source>
        <dbReference type="ARBA" id="ARBA00009156"/>
    </source>
</evidence>
<keyword evidence="3 5" id="KW-0418">Kinase</keyword>
<dbReference type="Pfam" id="PF00370">
    <property type="entry name" value="FGGY_N"/>
    <property type="match status" value="1"/>
</dbReference>
<proteinExistence type="inferred from homology"/>
<dbReference type="InterPro" id="IPR043129">
    <property type="entry name" value="ATPase_NBD"/>
</dbReference>
<dbReference type="EMBL" id="BBMN01000001">
    <property type="protein sequence ID" value="GAL02161.1"/>
    <property type="molecule type" value="Genomic_DNA"/>
</dbReference>
<dbReference type="InterPro" id="IPR050406">
    <property type="entry name" value="FGGY_Carb_Kinase"/>
</dbReference>
<accession>A0A090QGU6</accession>
<dbReference type="Proteomes" id="UP000029227">
    <property type="component" value="Unassembled WGS sequence"/>
</dbReference>
<dbReference type="InterPro" id="IPR018483">
    <property type="entry name" value="Carb_kinase_FGGY_CS"/>
</dbReference>